<reference evidence="1" key="1">
    <citation type="journal article" date="2023" name="Plant J.">
        <title>The genome of the king protea, Protea cynaroides.</title>
        <authorList>
            <person name="Chang J."/>
            <person name="Duong T.A."/>
            <person name="Schoeman C."/>
            <person name="Ma X."/>
            <person name="Roodt D."/>
            <person name="Barker N."/>
            <person name="Li Z."/>
            <person name="Van de Peer Y."/>
            <person name="Mizrachi E."/>
        </authorList>
    </citation>
    <scope>NUCLEOTIDE SEQUENCE</scope>
    <source>
        <tissue evidence="1">Young leaves</tissue>
    </source>
</reference>
<organism evidence="1 2">
    <name type="scientific">Protea cynaroides</name>
    <dbReference type="NCBI Taxonomy" id="273540"/>
    <lineage>
        <taxon>Eukaryota</taxon>
        <taxon>Viridiplantae</taxon>
        <taxon>Streptophyta</taxon>
        <taxon>Embryophyta</taxon>
        <taxon>Tracheophyta</taxon>
        <taxon>Spermatophyta</taxon>
        <taxon>Magnoliopsida</taxon>
        <taxon>Proteales</taxon>
        <taxon>Proteaceae</taxon>
        <taxon>Protea</taxon>
    </lineage>
</organism>
<proteinExistence type="predicted"/>
<dbReference type="AlphaFoldDB" id="A0A9Q0H4U8"/>
<name>A0A9Q0H4U8_9MAGN</name>
<accession>A0A9Q0H4U8</accession>
<protein>
    <submittedName>
        <fullName evidence="1">Uncharacterized protein</fullName>
    </submittedName>
</protein>
<dbReference type="Proteomes" id="UP001141806">
    <property type="component" value="Unassembled WGS sequence"/>
</dbReference>
<comment type="caution">
    <text evidence="1">The sequence shown here is derived from an EMBL/GenBank/DDBJ whole genome shotgun (WGS) entry which is preliminary data.</text>
</comment>
<dbReference type="EMBL" id="JAMYWD010000009">
    <property type="protein sequence ID" value="KAJ4959623.1"/>
    <property type="molecule type" value="Genomic_DNA"/>
</dbReference>
<evidence type="ECO:0000313" key="1">
    <source>
        <dbReference type="EMBL" id="KAJ4959623.1"/>
    </source>
</evidence>
<sequence length="130" mass="14827">MISWLQMQASNSNPTNLQHHFNLHYQVIPHQLDPLSRTAFRQLQLGNPYWSAVLDGQCKRNKKISTGVLGGAAIMWVLFKLLESKCNLKIFYQRASMSEADGVDYVKLGVKNSTWLKNSKPGLIFVKQIH</sequence>
<gene>
    <name evidence="1" type="ORF">NE237_019533</name>
</gene>
<evidence type="ECO:0000313" key="2">
    <source>
        <dbReference type="Proteomes" id="UP001141806"/>
    </source>
</evidence>
<keyword evidence="2" id="KW-1185">Reference proteome</keyword>